<dbReference type="AlphaFoldDB" id="A0A9J7AWY2"/>
<dbReference type="InterPro" id="IPR016181">
    <property type="entry name" value="Acyl_CoA_acyltransferase"/>
</dbReference>
<keyword evidence="3" id="KW-1185">Reference proteome</keyword>
<dbReference type="Proteomes" id="UP001060336">
    <property type="component" value="Chromosome"/>
</dbReference>
<dbReference type="Pfam" id="PF00583">
    <property type="entry name" value="Acetyltransf_1"/>
    <property type="match status" value="1"/>
</dbReference>
<reference evidence="2" key="1">
    <citation type="submission" date="2022-08" db="EMBL/GenBank/DDBJ databases">
        <title>Nisaea acidiphila sp. nov., isolated from a marine algal debris and emended description of the genus Nisaea Urios et al. 2008.</title>
        <authorList>
            <person name="Kwon K."/>
        </authorList>
    </citation>
    <scope>NUCLEOTIDE SEQUENCE</scope>
    <source>
        <strain evidence="2">MEBiC11861</strain>
    </source>
</reference>
<evidence type="ECO:0000313" key="3">
    <source>
        <dbReference type="Proteomes" id="UP001060336"/>
    </source>
</evidence>
<dbReference type="SUPFAM" id="SSF55729">
    <property type="entry name" value="Acyl-CoA N-acyltransferases (Nat)"/>
    <property type="match status" value="1"/>
</dbReference>
<protein>
    <submittedName>
        <fullName evidence="2">N-acetyltransferase</fullName>
    </submittedName>
</protein>
<proteinExistence type="predicted"/>
<dbReference type="InterPro" id="IPR000182">
    <property type="entry name" value="GNAT_dom"/>
</dbReference>
<name>A0A9J7AWY2_9PROT</name>
<sequence length="187" mass="19997">MIVIEKEQAADSAAIESLLDVGFGADRTGKTVYQLRQGPALPDLSLVARTGFEAGLGASIRYWAIDVENYGEVLPALVLGPLVVDPALQGKGLGRTLVARSLEEADQAGWNLCLVVGEPSYYEPYGFIPAEPYGFELPGPVEQRRFQVRGAPALLERLHAAPVSRPVRPWSGTAKGVEELTGAIRAA</sequence>
<evidence type="ECO:0000313" key="2">
    <source>
        <dbReference type="EMBL" id="UUX51306.1"/>
    </source>
</evidence>
<dbReference type="PROSITE" id="PS51186">
    <property type="entry name" value="GNAT"/>
    <property type="match status" value="1"/>
</dbReference>
<organism evidence="2 3">
    <name type="scientific">Nisaea acidiphila</name>
    <dbReference type="NCBI Taxonomy" id="1862145"/>
    <lineage>
        <taxon>Bacteria</taxon>
        <taxon>Pseudomonadati</taxon>
        <taxon>Pseudomonadota</taxon>
        <taxon>Alphaproteobacteria</taxon>
        <taxon>Rhodospirillales</taxon>
        <taxon>Thalassobaculaceae</taxon>
        <taxon>Nisaea</taxon>
    </lineage>
</organism>
<dbReference type="EMBL" id="CP102480">
    <property type="protein sequence ID" value="UUX51306.1"/>
    <property type="molecule type" value="Genomic_DNA"/>
</dbReference>
<feature type="domain" description="N-acetyltransferase" evidence="1">
    <location>
        <begin position="2"/>
        <end position="161"/>
    </location>
</feature>
<gene>
    <name evidence="2" type="ORF">NUH88_06325</name>
</gene>
<evidence type="ECO:0000259" key="1">
    <source>
        <dbReference type="PROSITE" id="PS51186"/>
    </source>
</evidence>
<dbReference type="GO" id="GO:0016747">
    <property type="term" value="F:acyltransferase activity, transferring groups other than amino-acyl groups"/>
    <property type="evidence" value="ECO:0007669"/>
    <property type="project" value="InterPro"/>
</dbReference>
<dbReference type="CDD" id="cd04301">
    <property type="entry name" value="NAT_SF"/>
    <property type="match status" value="1"/>
</dbReference>
<accession>A0A9J7AWY2</accession>
<dbReference type="KEGG" id="naci:NUH88_06325"/>
<dbReference type="RefSeq" id="WP_257770716.1">
    <property type="nucleotide sequence ID" value="NZ_CP102480.1"/>
</dbReference>
<dbReference type="Gene3D" id="3.40.630.30">
    <property type="match status" value="1"/>
</dbReference>